<proteinExistence type="predicted"/>
<dbReference type="SUPFAM" id="SSF81301">
    <property type="entry name" value="Nucleotidyltransferase"/>
    <property type="match status" value="1"/>
</dbReference>
<protein>
    <recommendedName>
        <fullName evidence="2">Adenylyltransferase AadA C-terminal domain-containing protein</fullName>
    </recommendedName>
</protein>
<dbReference type="Pfam" id="PF13427">
    <property type="entry name" value="AadA_C"/>
    <property type="match status" value="1"/>
</dbReference>
<keyword evidence="1" id="KW-0808">Transferase</keyword>
<reference evidence="3 4" key="1">
    <citation type="submission" date="2018-05" db="EMBL/GenBank/DDBJ databases">
        <title>Complete Genome Sequence of Deinococcus sp. strain 17bor-2.</title>
        <authorList>
            <person name="Srinivasan S."/>
        </authorList>
    </citation>
    <scope>NUCLEOTIDE SEQUENCE [LARGE SCALE GENOMIC DNA]</scope>
    <source>
        <strain evidence="3 4">17bor-2</strain>
    </source>
</reference>
<evidence type="ECO:0000313" key="3">
    <source>
        <dbReference type="EMBL" id="AWN22831.1"/>
    </source>
</evidence>
<feature type="domain" description="Adenylyltransferase AadA C-terminal" evidence="2">
    <location>
        <begin position="145"/>
        <end position="228"/>
    </location>
</feature>
<dbReference type="KEGG" id="dez:DKM44_06000"/>
<dbReference type="Proteomes" id="UP000245368">
    <property type="component" value="Chromosome"/>
</dbReference>
<dbReference type="RefSeq" id="WP_109826122.1">
    <property type="nucleotide sequence ID" value="NZ_CP029494.1"/>
</dbReference>
<evidence type="ECO:0000256" key="1">
    <source>
        <dbReference type="ARBA" id="ARBA00022679"/>
    </source>
</evidence>
<gene>
    <name evidence="3" type="ORF">DKM44_06000</name>
</gene>
<dbReference type="EMBL" id="CP029494">
    <property type="protein sequence ID" value="AWN22831.1"/>
    <property type="molecule type" value="Genomic_DNA"/>
</dbReference>
<sequence>MTAFPELDALLGDLVTSLRGLLGNDLAGFYLVGSFAVGDADCSSDCDFLAALRRPLSPDQEAALRELHAEIPTRPGHWTRNLEGSYAPLDDLRTLERLDQPWLYVDRGWRKMQWSGHCNRLEQRWTLRECGVTLSGPQPATFAAEVPEALLQQAMARQLPTLLDDLATWTDIDQVAWGQRYAVESLCRMFRTFSDGRVHSKASSLTWAMQTFGPRWTPLLRQVQADRTRPWNPDEPPPAGSADLTRAFAREVLARLSPDF</sequence>
<keyword evidence="4" id="KW-1185">Reference proteome</keyword>
<name>A0A2Z3JH39_9DEIO</name>
<dbReference type="OrthoDB" id="7058480at2"/>
<dbReference type="CDD" id="cd05403">
    <property type="entry name" value="NT_KNTase_like"/>
    <property type="match status" value="1"/>
</dbReference>
<dbReference type="AlphaFoldDB" id="A0A2Z3JH39"/>
<organism evidence="3 4">
    <name type="scientific">Deinococcus irradiatisoli</name>
    <dbReference type="NCBI Taxonomy" id="2202254"/>
    <lineage>
        <taxon>Bacteria</taxon>
        <taxon>Thermotogati</taxon>
        <taxon>Deinococcota</taxon>
        <taxon>Deinococci</taxon>
        <taxon>Deinococcales</taxon>
        <taxon>Deinococcaceae</taxon>
        <taxon>Deinococcus</taxon>
    </lineage>
</organism>
<evidence type="ECO:0000313" key="4">
    <source>
        <dbReference type="Proteomes" id="UP000245368"/>
    </source>
</evidence>
<accession>A0A2Z3JH39</accession>
<dbReference type="GO" id="GO:0016740">
    <property type="term" value="F:transferase activity"/>
    <property type="evidence" value="ECO:0007669"/>
    <property type="project" value="UniProtKB-KW"/>
</dbReference>
<dbReference type="InterPro" id="IPR043519">
    <property type="entry name" value="NT_sf"/>
</dbReference>
<evidence type="ECO:0000259" key="2">
    <source>
        <dbReference type="Pfam" id="PF13427"/>
    </source>
</evidence>
<dbReference type="InterPro" id="IPR025184">
    <property type="entry name" value="AadA_C"/>
</dbReference>